<dbReference type="Proteomes" id="UP001234297">
    <property type="component" value="Chromosome 9"/>
</dbReference>
<organism evidence="1 2">
    <name type="scientific">Persea americana</name>
    <name type="common">Avocado</name>
    <dbReference type="NCBI Taxonomy" id="3435"/>
    <lineage>
        <taxon>Eukaryota</taxon>
        <taxon>Viridiplantae</taxon>
        <taxon>Streptophyta</taxon>
        <taxon>Embryophyta</taxon>
        <taxon>Tracheophyta</taxon>
        <taxon>Spermatophyta</taxon>
        <taxon>Magnoliopsida</taxon>
        <taxon>Magnoliidae</taxon>
        <taxon>Laurales</taxon>
        <taxon>Lauraceae</taxon>
        <taxon>Persea</taxon>
    </lineage>
</organism>
<proteinExistence type="predicted"/>
<reference evidence="1 2" key="1">
    <citation type="journal article" date="2022" name="Hortic Res">
        <title>A haplotype resolved chromosomal level avocado genome allows analysis of novel avocado genes.</title>
        <authorList>
            <person name="Nath O."/>
            <person name="Fletcher S.J."/>
            <person name="Hayward A."/>
            <person name="Shaw L.M."/>
            <person name="Masouleh A.K."/>
            <person name="Furtado A."/>
            <person name="Henry R.J."/>
            <person name="Mitter N."/>
        </authorList>
    </citation>
    <scope>NUCLEOTIDE SEQUENCE [LARGE SCALE GENOMIC DNA]</scope>
    <source>
        <strain evidence="2">cv. Hass</strain>
    </source>
</reference>
<gene>
    <name evidence="1" type="ORF">MRB53_029947</name>
</gene>
<keyword evidence="2" id="KW-1185">Reference proteome</keyword>
<protein>
    <submittedName>
        <fullName evidence="1">Uncharacterized protein</fullName>
    </submittedName>
</protein>
<evidence type="ECO:0000313" key="1">
    <source>
        <dbReference type="EMBL" id="KAJ8621418.1"/>
    </source>
</evidence>
<accession>A0ACC2KKG0</accession>
<dbReference type="EMBL" id="CM056817">
    <property type="protein sequence ID" value="KAJ8621418.1"/>
    <property type="molecule type" value="Genomic_DNA"/>
</dbReference>
<sequence length="103" mass="10927">MGLLWVSIGLVRAISDHQPGWFEGTIGLLADGQGSLALSVGINSAWLMATQWVTINLGWQTGIFDLAWTKGALIMVQPKMSIHGLGDGLACTMGDLTNRSQSA</sequence>
<comment type="caution">
    <text evidence="1">The sequence shown here is derived from an EMBL/GenBank/DDBJ whole genome shotgun (WGS) entry which is preliminary data.</text>
</comment>
<name>A0ACC2KKG0_PERAE</name>
<evidence type="ECO:0000313" key="2">
    <source>
        <dbReference type="Proteomes" id="UP001234297"/>
    </source>
</evidence>